<evidence type="ECO:0000256" key="1">
    <source>
        <dbReference type="SAM" id="MobiDB-lite"/>
    </source>
</evidence>
<dbReference type="InterPro" id="IPR008928">
    <property type="entry name" value="6-hairpin_glycosidase_sf"/>
</dbReference>
<dbReference type="PANTHER" id="PTHR43465">
    <property type="entry name" value="DUF1680 DOMAIN PROTEIN (AFU_ORTHOLOGUE AFUA_1G08910)"/>
    <property type="match status" value="1"/>
</dbReference>
<dbReference type="EMBL" id="JAIXCQ010000002">
    <property type="protein sequence ID" value="MCA5892512.1"/>
    <property type="molecule type" value="Genomic_DNA"/>
</dbReference>
<organism evidence="5 6">
    <name type="scientific">Isoptericola luteus</name>
    <dbReference type="NCBI Taxonomy" id="2879484"/>
    <lineage>
        <taxon>Bacteria</taxon>
        <taxon>Bacillati</taxon>
        <taxon>Actinomycetota</taxon>
        <taxon>Actinomycetes</taxon>
        <taxon>Micrococcales</taxon>
        <taxon>Promicromonosporaceae</taxon>
        <taxon>Isoptericola</taxon>
    </lineage>
</organism>
<dbReference type="InterPro" id="IPR012878">
    <property type="entry name" value="Beta-AFase-like_GH127_cat"/>
</dbReference>
<proteinExistence type="predicted"/>
<feature type="domain" description="Non-reducing end beta-L-arabinofuranosidase-like GH127 catalytic" evidence="2">
    <location>
        <begin position="57"/>
        <end position="452"/>
    </location>
</feature>
<evidence type="ECO:0000259" key="2">
    <source>
        <dbReference type="Pfam" id="PF07944"/>
    </source>
</evidence>
<comment type="caution">
    <text evidence="5">The sequence shown here is derived from an EMBL/GenBank/DDBJ whole genome shotgun (WGS) entry which is preliminary data.</text>
</comment>
<dbReference type="GO" id="GO:0016787">
    <property type="term" value="F:hydrolase activity"/>
    <property type="evidence" value="ECO:0007669"/>
    <property type="project" value="UniProtKB-KW"/>
</dbReference>
<dbReference type="Pfam" id="PF20737">
    <property type="entry name" value="Glyco_hydro127C"/>
    <property type="match status" value="1"/>
</dbReference>
<evidence type="ECO:0000313" key="6">
    <source>
        <dbReference type="Proteomes" id="UP001319870"/>
    </source>
</evidence>
<feature type="domain" description="Non-reducing end beta-L-arabinofuranosidase-like GH127 middle" evidence="3">
    <location>
        <begin position="464"/>
        <end position="540"/>
    </location>
</feature>
<dbReference type="InterPro" id="IPR049046">
    <property type="entry name" value="Beta-AFase-like_GH127_middle"/>
</dbReference>
<keyword evidence="5" id="KW-0378">Hydrolase</keyword>
<protein>
    <submittedName>
        <fullName evidence="5">Glycoside hydrolase family 127 protein</fullName>
    </submittedName>
</protein>
<dbReference type="InterPro" id="IPR049174">
    <property type="entry name" value="Beta-AFase-like"/>
</dbReference>
<dbReference type="Pfam" id="PF20736">
    <property type="entry name" value="Glyco_hydro127M"/>
    <property type="match status" value="1"/>
</dbReference>
<dbReference type="Proteomes" id="UP001319870">
    <property type="component" value="Unassembled WGS sequence"/>
</dbReference>
<feature type="domain" description="Non-reducing end beta-L-arabinofuranosidase-like GH127 C-terminal" evidence="4">
    <location>
        <begin position="553"/>
        <end position="675"/>
    </location>
</feature>
<evidence type="ECO:0000259" key="4">
    <source>
        <dbReference type="Pfam" id="PF20737"/>
    </source>
</evidence>
<dbReference type="InterPro" id="IPR049049">
    <property type="entry name" value="Beta-AFase-like_GH127_C"/>
</dbReference>
<name>A0ABS7ZDH8_9MICO</name>
<gene>
    <name evidence="5" type="ORF">LEP48_03980</name>
</gene>
<reference evidence="5 6" key="1">
    <citation type="submission" date="2021-09" db="EMBL/GenBank/DDBJ databases">
        <title>Isoptericola luteus sp. nov., a novel bacterium isolated from Harbin, the capital city of Heilongjiang province.</title>
        <authorList>
            <person name="Li J."/>
        </authorList>
    </citation>
    <scope>NUCLEOTIDE SEQUENCE [LARGE SCALE GENOMIC DNA]</scope>
    <source>
        <strain evidence="5 6">NEAU-Y5</strain>
    </source>
</reference>
<evidence type="ECO:0000259" key="3">
    <source>
        <dbReference type="Pfam" id="PF20736"/>
    </source>
</evidence>
<accession>A0ABS7ZDH8</accession>
<keyword evidence="6" id="KW-1185">Reference proteome</keyword>
<dbReference type="RefSeq" id="WP_225564285.1">
    <property type="nucleotide sequence ID" value="NZ_JAIXCQ010000002.1"/>
</dbReference>
<feature type="region of interest" description="Disordered" evidence="1">
    <location>
        <begin position="1"/>
        <end position="42"/>
    </location>
</feature>
<evidence type="ECO:0000313" key="5">
    <source>
        <dbReference type="EMBL" id="MCA5892512.1"/>
    </source>
</evidence>
<dbReference type="PANTHER" id="PTHR43465:SF2">
    <property type="entry name" value="DUF1680 DOMAIN PROTEIN (AFU_ORTHOLOGUE AFUA_1G08910)"/>
    <property type="match status" value="1"/>
</dbReference>
<dbReference type="Pfam" id="PF07944">
    <property type="entry name" value="Beta-AFase-like_GH127_cat"/>
    <property type="match status" value="1"/>
</dbReference>
<sequence length="682" mass="71914">MRPSTAQGPAGPDTSVGHGAPAGPPGRPRHPASPGVHGPVGGPLSFAAVRPLPADAVRLRPTGLLGAWQERNGAATIPHCLDALETSGALDNLRRLLPPTDPERHGGPYRGFNFADSDVHKTLEALAWEASRTGNGTAGTPAHEETAQRIIALLARVQAPSGYLDSHVQGGAAPFSEPYTDLRWGHELYVLGHLVQAGVARARTTGNDDLLDVAMAWADDVADRLDAGEALFCGHPEVESALVELSRETGDARYLAAARRMLELRGHGRLGSGPFGPAYHQDATPVARATEVTGHAVRQLYLLAGVVDVVLETGDAELLAAAQRLWDDAAGRRTYVTGGMGSRHKDESFGDPYELPPDRAYAESCAGIASIQWAWRMLLATGDGRYADAVEHALHNVVAAAVSLDGTRFFYSNPLQVRDGHDGSDEYQASGRRGWFACACCPPNLARLLASLHTMVATSAADGTVALHLYADADVVLGETRLSVRTGYPWDGDVVLTAAAPLPAIALRVPGWADPAAVRLTVDGVPAPVAVRSGYAEVPAGAREVRLELPLEVRVLRAHPRVDAVRGCVALARGPVVHCFEQVDVDASRPEPGAVVLDDVELDLAHPVTVGPADPELGVGAVLLARGRARGTAPAPLYAAESPDAADPAHPVTLRAVPYAVWGNRGEGPMRVWIPAALPERR</sequence>
<dbReference type="SUPFAM" id="SSF48208">
    <property type="entry name" value="Six-hairpin glycosidases"/>
    <property type="match status" value="1"/>
</dbReference>